<feature type="domain" description="Ribosomal protein L9" evidence="8">
    <location>
        <begin position="13"/>
        <end position="40"/>
    </location>
</feature>
<dbReference type="PANTHER" id="PTHR21368">
    <property type="entry name" value="50S RIBOSOMAL PROTEIN L9"/>
    <property type="match status" value="1"/>
</dbReference>
<evidence type="ECO:0000256" key="7">
    <source>
        <dbReference type="HAMAP-Rule" id="MF_00503"/>
    </source>
</evidence>
<protein>
    <recommendedName>
        <fullName evidence="6 7">Large ribosomal subunit protein bL9</fullName>
    </recommendedName>
</protein>
<keyword evidence="3 7" id="KW-0694">RNA-binding</keyword>
<evidence type="ECO:0000256" key="5">
    <source>
        <dbReference type="ARBA" id="ARBA00023274"/>
    </source>
</evidence>
<dbReference type="InterPro" id="IPR009027">
    <property type="entry name" value="Ribosomal_bL9/RNase_H1_N"/>
</dbReference>
<evidence type="ECO:0000256" key="6">
    <source>
        <dbReference type="ARBA" id="ARBA00035292"/>
    </source>
</evidence>
<sequence length="151" mass="16650">MKVILLQNIKGIGKIGDIKNVSDGYGRNFLLAKKLAKLANDGNIKEAEFLKRKAETEEKIALDKAKEMAEKAKDITLEFTKKSSKTGKLYASLTKQEIADELSKAINAKVSLDSIDLRGHGEHIKKEGEHLIEVELAPGIKIEPKIVVKGE</sequence>
<dbReference type="InterPro" id="IPR036791">
    <property type="entry name" value="Ribosomal_bL9_C_sf"/>
</dbReference>
<dbReference type="Proteomes" id="UP000177117">
    <property type="component" value="Unassembled WGS sequence"/>
</dbReference>
<name>A0A1F8EIL8_9BACT</name>
<gene>
    <name evidence="7" type="primary">rplI</name>
    <name evidence="9" type="ORF">A2650_03735</name>
</gene>
<dbReference type="Gene3D" id="3.40.5.10">
    <property type="entry name" value="Ribosomal protein L9, N-terminal domain"/>
    <property type="match status" value="1"/>
</dbReference>
<comment type="caution">
    <text evidence="9">The sequence shown here is derived from an EMBL/GenBank/DDBJ whole genome shotgun (WGS) entry which is preliminary data.</text>
</comment>
<dbReference type="Pfam" id="PF03948">
    <property type="entry name" value="Ribosomal_L9_C"/>
    <property type="match status" value="1"/>
</dbReference>
<dbReference type="GO" id="GO:0019843">
    <property type="term" value="F:rRNA binding"/>
    <property type="evidence" value="ECO:0007669"/>
    <property type="project" value="UniProtKB-UniRule"/>
</dbReference>
<dbReference type="GO" id="GO:1990904">
    <property type="term" value="C:ribonucleoprotein complex"/>
    <property type="evidence" value="ECO:0007669"/>
    <property type="project" value="UniProtKB-KW"/>
</dbReference>
<dbReference type="Pfam" id="PF01281">
    <property type="entry name" value="Ribosomal_L9_N"/>
    <property type="match status" value="1"/>
</dbReference>
<dbReference type="SUPFAM" id="SSF55653">
    <property type="entry name" value="Ribosomal protein L9 C-domain"/>
    <property type="match status" value="1"/>
</dbReference>
<dbReference type="InterPro" id="IPR000244">
    <property type="entry name" value="Ribosomal_bL9"/>
</dbReference>
<keyword evidence="5 7" id="KW-0687">Ribonucleoprotein</keyword>
<keyword evidence="2 7" id="KW-0699">rRNA-binding</keyword>
<evidence type="ECO:0000313" key="9">
    <source>
        <dbReference type="EMBL" id="OGN00468.1"/>
    </source>
</evidence>
<dbReference type="AlphaFoldDB" id="A0A1F8EIL8"/>
<dbReference type="InterPro" id="IPR036935">
    <property type="entry name" value="Ribosomal_bL9_N_sf"/>
</dbReference>
<dbReference type="NCBIfam" id="TIGR00158">
    <property type="entry name" value="L9"/>
    <property type="match status" value="1"/>
</dbReference>
<dbReference type="PROSITE" id="PS00651">
    <property type="entry name" value="RIBOSOMAL_L9"/>
    <property type="match status" value="1"/>
</dbReference>
<evidence type="ECO:0000256" key="4">
    <source>
        <dbReference type="ARBA" id="ARBA00022980"/>
    </source>
</evidence>
<dbReference type="InterPro" id="IPR020594">
    <property type="entry name" value="Ribosomal_bL9_bac/chp"/>
</dbReference>
<accession>A0A1F8EIL8</accession>
<proteinExistence type="inferred from homology"/>
<dbReference type="SUPFAM" id="SSF55658">
    <property type="entry name" value="L9 N-domain-like"/>
    <property type="match status" value="1"/>
</dbReference>
<dbReference type="InterPro" id="IPR020069">
    <property type="entry name" value="Ribosomal_bL9_C"/>
</dbReference>
<dbReference type="GO" id="GO:0003735">
    <property type="term" value="F:structural constituent of ribosome"/>
    <property type="evidence" value="ECO:0007669"/>
    <property type="project" value="InterPro"/>
</dbReference>
<keyword evidence="4 7" id="KW-0689">Ribosomal protein</keyword>
<evidence type="ECO:0000313" key="10">
    <source>
        <dbReference type="Proteomes" id="UP000177117"/>
    </source>
</evidence>
<dbReference type="EMBL" id="MGJD01000021">
    <property type="protein sequence ID" value="OGN00468.1"/>
    <property type="molecule type" value="Genomic_DNA"/>
</dbReference>
<comment type="similarity">
    <text evidence="1 7">Belongs to the bacterial ribosomal protein bL9 family.</text>
</comment>
<comment type="function">
    <text evidence="7">Binds to the 23S rRNA.</text>
</comment>
<organism evidence="9 10">
    <name type="scientific">Candidatus Yanofskybacteria bacterium RIFCSPHIGHO2_01_FULL_41_53</name>
    <dbReference type="NCBI Taxonomy" id="1802663"/>
    <lineage>
        <taxon>Bacteria</taxon>
        <taxon>Candidatus Yanofskyibacteriota</taxon>
    </lineage>
</organism>
<evidence type="ECO:0000259" key="8">
    <source>
        <dbReference type="PROSITE" id="PS00651"/>
    </source>
</evidence>
<evidence type="ECO:0000256" key="1">
    <source>
        <dbReference type="ARBA" id="ARBA00010605"/>
    </source>
</evidence>
<dbReference type="GO" id="GO:0006412">
    <property type="term" value="P:translation"/>
    <property type="evidence" value="ECO:0007669"/>
    <property type="project" value="UniProtKB-UniRule"/>
</dbReference>
<evidence type="ECO:0000256" key="3">
    <source>
        <dbReference type="ARBA" id="ARBA00022884"/>
    </source>
</evidence>
<dbReference type="InterPro" id="IPR020070">
    <property type="entry name" value="Ribosomal_bL9_N"/>
</dbReference>
<evidence type="ECO:0000256" key="2">
    <source>
        <dbReference type="ARBA" id="ARBA00022730"/>
    </source>
</evidence>
<dbReference type="GO" id="GO:0005840">
    <property type="term" value="C:ribosome"/>
    <property type="evidence" value="ECO:0007669"/>
    <property type="project" value="UniProtKB-KW"/>
</dbReference>
<dbReference type="HAMAP" id="MF_00503">
    <property type="entry name" value="Ribosomal_bL9"/>
    <property type="match status" value="1"/>
</dbReference>
<dbReference type="Gene3D" id="3.10.430.100">
    <property type="entry name" value="Ribosomal protein L9, C-terminal domain"/>
    <property type="match status" value="1"/>
</dbReference>
<reference evidence="9 10" key="1">
    <citation type="journal article" date="2016" name="Nat. Commun.">
        <title>Thousands of microbial genomes shed light on interconnected biogeochemical processes in an aquifer system.</title>
        <authorList>
            <person name="Anantharaman K."/>
            <person name="Brown C.T."/>
            <person name="Hug L.A."/>
            <person name="Sharon I."/>
            <person name="Castelle C.J."/>
            <person name="Probst A.J."/>
            <person name="Thomas B.C."/>
            <person name="Singh A."/>
            <person name="Wilkins M.J."/>
            <person name="Karaoz U."/>
            <person name="Brodie E.L."/>
            <person name="Williams K.H."/>
            <person name="Hubbard S.S."/>
            <person name="Banfield J.F."/>
        </authorList>
    </citation>
    <scope>NUCLEOTIDE SEQUENCE [LARGE SCALE GENOMIC DNA]</scope>
</reference>